<dbReference type="SUPFAM" id="SSF52540">
    <property type="entry name" value="P-loop containing nucleoside triphosphate hydrolases"/>
    <property type="match status" value="1"/>
</dbReference>
<evidence type="ECO:0000259" key="1">
    <source>
        <dbReference type="Pfam" id="PF22738"/>
    </source>
</evidence>
<dbReference type="RefSeq" id="WP_319965465.1">
    <property type="nucleotide sequence ID" value="NZ_JAXAVW010000006.1"/>
</dbReference>
<reference evidence="2 3" key="2">
    <citation type="submission" date="2023-11" db="EMBL/GenBank/DDBJ databases">
        <authorList>
            <person name="Lara A.C."/>
            <person name="Chronakova A."/>
        </authorList>
    </citation>
    <scope>NUCLEOTIDE SEQUENCE [LARGE SCALE GENOMIC DNA]</scope>
    <source>
        <strain evidence="2 3">BCCO 10_0856</strain>
    </source>
</reference>
<comment type="caution">
    <text evidence="2">The sequence shown here is derived from an EMBL/GenBank/DDBJ whole genome shotgun (WGS) entry which is preliminary data.</text>
</comment>
<sequence>MRKTYSYNEAVKILGGREHPIVAAMDKLLGGALLAGSLGLWQVLDLFDAKPDFIKLSNELISKVSQKRRKVSRYTRTQQLHAAHAVLVMTAFFEAFEEQQIRLKATRSDREIVAQYNPWRLNLPLPSVGRPYEENLAALRPLYDRLGVSLLDAVTNSASWDSLNETERDRVREAALRRAPVRAVQRYEELLGQLAAEYPEIRFWCAIQDAGSTRKALARLEEVLCETTTDLTPEVRLAELAGAYRGALARPLVKSTEVPEGVQIPSLADAYIDPRFQVVIGTERAGAPSLLAWWDDVAVRADLHAYLVGYLTSPMALTAPLLVLGDPGSGKSVLTEMLAARLPASDFAVVRVELRSTPADADLKRQIEHGLRTLLHEPVSWADFSRNTGGALPVVVLDGFDELLQATGVSQTRYLTVIADFQQTLKDMGRPAVFVVTSRLSVCAGLQLPEDTHVVRLLPFSEQQVRSWLDVWNSANVPLPAETVLEYPDLASQPLLLLMLALYDAVDSSFQRDHLGMSRGQLYERLLDRFTRREVTKDDADRSEADLAADVEFELERLSVVALAMFNRGAQWVAEHEVTSDLAQLLDVGSPDRQVGTRTPLSAGETVLGRFFFVQKTEAVREDNTKLRTYEFLHATFGEYLVARFVWERLLILQREDAARSRRKSTVDDTELYSVLSFMTLSSSVPLLDFLREFARKSSRDGLFDLVARLLGARDERRLSRGEYEPVALTNSVRDAKYSVNLMALAVVLKEKVYGSDLRLSADDWRREALFWKSRLSGVEWTGVVRCFWVEWDPDRHFVVGLSKRTQDVRAEWLLMTEPDVTLDDFALMLRDAVLPLVSQHGLDVTAALINLMATPIERVAPAIRRLAEAGARGEVVLREADARLGLGGDDVAIIKATYGVPGAADREVQLDAWLRLHERGFRFELVPEVRDLTSLLTTVGLWEVFQRRPDLFKRATAAAAELGLERPLPNWQLSQPDRPR</sequence>
<name>A0ABU4SX37_9PSEU</name>
<reference evidence="2 3" key="1">
    <citation type="submission" date="2023-11" db="EMBL/GenBank/DDBJ databases">
        <title>Lentzea sokolovensis, sp. nov., Lentzea kristufkii, sp. nov., and Lentzea miocenensis, sp. nov., rare actinobacteria from Sokolov Coal Basin, Miocene lacustrine sediment, Czech Republic.</title>
        <authorList>
            <person name="Lara A."/>
            <person name="Kotroba L."/>
            <person name="Nouioui I."/>
            <person name="Neumann-Schaal M."/>
            <person name="Mast Y."/>
            <person name="Chronakova A."/>
        </authorList>
    </citation>
    <scope>NUCLEOTIDE SEQUENCE [LARGE SCALE GENOMIC DNA]</scope>
    <source>
        <strain evidence="2 3">BCCO 10_0856</strain>
    </source>
</reference>
<evidence type="ECO:0000313" key="2">
    <source>
        <dbReference type="EMBL" id="MDX8030456.1"/>
    </source>
</evidence>
<evidence type="ECO:0000313" key="3">
    <source>
        <dbReference type="Proteomes" id="UP001285521"/>
    </source>
</evidence>
<dbReference type="GO" id="GO:0005524">
    <property type="term" value="F:ATP binding"/>
    <property type="evidence" value="ECO:0007669"/>
    <property type="project" value="UniProtKB-KW"/>
</dbReference>
<gene>
    <name evidence="2" type="ORF">SK803_09555</name>
</gene>
<keyword evidence="2" id="KW-0547">Nucleotide-binding</keyword>
<dbReference type="EMBL" id="JAXAVW010000006">
    <property type="protein sequence ID" value="MDX8030456.1"/>
    <property type="molecule type" value="Genomic_DNA"/>
</dbReference>
<dbReference type="InterPro" id="IPR054567">
    <property type="entry name" value="NNH7"/>
</dbReference>
<dbReference type="Proteomes" id="UP001285521">
    <property type="component" value="Unassembled WGS sequence"/>
</dbReference>
<keyword evidence="3" id="KW-1185">Reference proteome</keyword>
<dbReference type="InterPro" id="IPR027417">
    <property type="entry name" value="P-loop_NTPase"/>
</dbReference>
<organism evidence="2 3">
    <name type="scientific">Lentzea miocenica</name>
    <dbReference type="NCBI Taxonomy" id="3095431"/>
    <lineage>
        <taxon>Bacteria</taxon>
        <taxon>Bacillati</taxon>
        <taxon>Actinomycetota</taxon>
        <taxon>Actinomycetes</taxon>
        <taxon>Pseudonocardiales</taxon>
        <taxon>Pseudonocardiaceae</taxon>
        <taxon>Lentzea</taxon>
    </lineage>
</organism>
<proteinExistence type="predicted"/>
<accession>A0ABU4SX37</accession>
<protein>
    <submittedName>
        <fullName evidence="2">ATP-binding protein</fullName>
    </submittedName>
</protein>
<feature type="domain" description="NACHT N-terminal Helical" evidence="1">
    <location>
        <begin position="3"/>
        <end position="208"/>
    </location>
</feature>
<keyword evidence="2" id="KW-0067">ATP-binding</keyword>
<dbReference type="Gene3D" id="3.40.50.300">
    <property type="entry name" value="P-loop containing nucleotide triphosphate hydrolases"/>
    <property type="match status" value="1"/>
</dbReference>
<dbReference type="Pfam" id="PF22738">
    <property type="entry name" value="NNH7"/>
    <property type="match status" value="1"/>
</dbReference>